<reference evidence="3" key="1">
    <citation type="submission" date="2021-10" db="EMBL/GenBank/DDBJ databases">
        <authorList>
            <person name="Lavering E.D."/>
            <person name="James R."/>
            <person name="Fairholm J.D."/>
            <person name="Hyer M."/>
            <person name="Ogilvie B.H."/>
            <person name="Thurgood T.L."/>
            <person name="Robison R.A."/>
            <person name="Grose J.H."/>
        </authorList>
    </citation>
    <scope>NUCLEOTIDE SEQUENCE</scope>
</reference>
<feature type="domain" description="KilA-N DNA-binding" evidence="1">
    <location>
        <begin position="40"/>
        <end position="124"/>
    </location>
</feature>
<name>A0AAE8YT20_9CAUD</name>
<protein>
    <submittedName>
        <fullName evidence="3">ORF6C domain-containing protein</fullName>
    </submittedName>
</protein>
<accession>A0AAE8YT20</accession>
<dbReference type="InterPro" id="IPR018873">
    <property type="entry name" value="KilA-N_DNA-bd_domain"/>
</dbReference>
<dbReference type="Pfam" id="PF10552">
    <property type="entry name" value="ORF6C"/>
    <property type="match status" value="1"/>
</dbReference>
<gene>
    <name evidence="3" type="ORF">MCSTEAMY_35</name>
</gene>
<organism evidence="3 4">
    <name type="scientific">Bacillus Phage vB_BanS_McSteamy</name>
    <dbReference type="NCBI Taxonomy" id="2894779"/>
    <lineage>
        <taxon>Viruses</taxon>
        <taxon>Duplodnaviria</taxon>
        <taxon>Heunggongvirae</taxon>
        <taxon>Uroviricota</taxon>
        <taxon>Caudoviricetes</taxon>
        <taxon>Wbetavirus</taxon>
        <taxon>Wbetavirus mcsteamy</taxon>
    </lineage>
</organism>
<evidence type="ECO:0000259" key="2">
    <source>
        <dbReference type="Pfam" id="PF10552"/>
    </source>
</evidence>
<keyword evidence="4" id="KW-1185">Reference proteome</keyword>
<evidence type="ECO:0000259" key="1">
    <source>
        <dbReference type="Pfam" id="PF10543"/>
    </source>
</evidence>
<dbReference type="InterPro" id="IPR018878">
    <property type="entry name" value="ORF6C_dom"/>
</dbReference>
<proteinExistence type="predicted"/>
<dbReference type="Pfam" id="PF10543">
    <property type="entry name" value="ORF6N"/>
    <property type="match status" value="1"/>
</dbReference>
<sequence>MVGFQESGWRNAFSPSLYKYKTNNSKFISLGGNKMDQLTVLEFNNERILTTKQLAFIYQTDVNNVQKNFSNHKSKFVEGKHYFFLEGEELRSFKRDLNNIQLVPNNVNQLYLWTERGANRHCKILDTDKAWEQFDYLEETYFNAREQQRLPTDPMDVLKLTFQALEGQQQVIEEIKSDVQDLKDNTPLFAIECDEISNAVKRQGVVLLGGKQSNAYRDRGLRGKVYRDIYNQLYREFGVKSHKAIKRCHLNVAVKIVEEYTLPIVLSDEISFINAQMDFTEM</sequence>
<dbReference type="EMBL" id="OK499979">
    <property type="protein sequence ID" value="UGO49451.1"/>
    <property type="molecule type" value="Genomic_DNA"/>
</dbReference>
<dbReference type="Proteomes" id="UP000827803">
    <property type="component" value="Segment"/>
</dbReference>
<evidence type="ECO:0000313" key="4">
    <source>
        <dbReference type="Proteomes" id="UP000827803"/>
    </source>
</evidence>
<feature type="domain" description="ORF6C" evidence="2">
    <location>
        <begin position="158"/>
        <end position="270"/>
    </location>
</feature>
<evidence type="ECO:0000313" key="3">
    <source>
        <dbReference type="EMBL" id="UGO49451.1"/>
    </source>
</evidence>